<feature type="compositionally biased region" description="Low complexity" evidence="5">
    <location>
        <begin position="1084"/>
        <end position="1093"/>
    </location>
</feature>
<feature type="domain" description="PI3K/PI4K catalytic" evidence="6">
    <location>
        <begin position="2816"/>
        <end position="3109"/>
    </location>
</feature>
<dbReference type="PROSITE" id="PS51545">
    <property type="entry name" value="PIK_HELICAL"/>
    <property type="match status" value="1"/>
</dbReference>
<feature type="compositionally biased region" description="Gly residues" evidence="5">
    <location>
        <begin position="801"/>
        <end position="812"/>
    </location>
</feature>
<dbReference type="OrthoDB" id="10264149at2759"/>
<dbReference type="SMART" id="SM00146">
    <property type="entry name" value="PI3Kc"/>
    <property type="match status" value="1"/>
</dbReference>
<feature type="region of interest" description="Disordered" evidence="5">
    <location>
        <begin position="2438"/>
        <end position="2480"/>
    </location>
</feature>
<dbReference type="Gene3D" id="1.10.1070.11">
    <property type="entry name" value="Phosphatidylinositol 3-/4-kinase, catalytic domain"/>
    <property type="match status" value="1"/>
</dbReference>
<evidence type="ECO:0000256" key="4">
    <source>
        <dbReference type="ARBA" id="ARBA00022777"/>
    </source>
</evidence>
<feature type="region of interest" description="Disordered" evidence="5">
    <location>
        <begin position="781"/>
        <end position="828"/>
    </location>
</feature>
<dbReference type="Pfam" id="PF00613">
    <property type="entry name" value="PI3Ka"/>
    <property type="match status" value="1"/>
</dbReference>
<dbReference type="PROSITE" id="PS00916">
    <property type="entry name" value="PI3_4_KINASE_2"/>
    <property type="match status" value="1"/>
</dbReference>
<dbReference type="VEuPathDB" id="TriTrypDB:BSAL_21555"/>
<feature type="compositionally biased region" description="Low complexity" evidence="5">
    <location>
        <begin position="704"/>
        <end position="716"/>
    </location>
</feature>
<evidence type="ECO:0000259" key="7">
    <source>
        <dbReference type="PROSITE" id="PS51545"/>
    </source>
</evidence>
<dbReference type="GO" id="GO:0048015">
    <property type="term" value="P:phosphatidylinositol-mediated signaling"/>
    <property type="evidence" value="ECO:0007669"/>
    <property type="project" value="TreeGrafter"/>
</dbReference>
<dbReference type="Proteomes" id="UP000051952">
    <property type="component" value="Unassembled WGS sequence"/>
</dbReference>
<feature type="compositionally biased region" description="Polar residues" evidence="5">
    <location>
        <begin position="76"/>
        <end position="86"/>
    </location>
</feature>
<feature type="compositionally biased region" description="Basic residues" evidence="5">
    <location>
        <begin position="718"/>
        <end position="728"/>
    </location>
</feature>
<comment type="similarity">
    <text evidence="1">Belongs to the PI3/PI4-kinase family. Type III PI4K subfamily.</text>
</comment>
<feature type="region of interest" description="Disordered" evidence="5">
    <location>
        <begin position="2322"/>
        <end position="2347"/>
    </location>
</feature>
<evidence type="ECO:0000256" key="1">
    <source>
        <dbReference type="ARBA" id="ARBA00006209"/>
    </source>
</evidence>
<dbReference type="Pfam" id="PF00454">
    <property type="entry name" value="PI3_PI4_kinase"/>
    <property type="match status" value="1"/>
</dbReference>
<protein>
    <recommendedName>
        <fullName evidence="2">1-phosphatidylinositol 4-kinase</fullName>
        <ecNumber evidence="2">2.7.1.67</ecNumber>
    </recommendedName>
</protein>
<feature type="region of interest" description="Disordered" evidence="5">
    <location>
        <begin position="51"/>
        <end position="92"/>
    </location>
</feature>
<dbReference type="GO" id="GO:0004430">
    <property type="term" value="F:1-phosphatidylinositol 4-kinase activity"/>
    <property type="evidence" value="ECO:0007669"/>
    <property type="project" value="UniProtKB-EC"/>
</dbReference>
<gene>
    <name evidence="8" type="ORF">BSAL_21555</name>
</gene>
<feature type="domain" description="PIK helical" evidence="7">
    <location>
        <begin position="2543"/>
        <end position="2714"/>
    </location>
</feature>
<dbReference type="PANTHER" id="PTHR10048">
    <property type="entry name" value="PHOSPHATIDYLINOSITOL KINASE"/>
    <property type="match status" value="1"/>
</dbReference>
<dbReference type="InterPro" id="IPR015433">
    <property type="entry name" value="PI3/4_kinase"/>
</dbReference>
<feature type="region of interest" description="Disordered" evidence="5">
    <location>
        <begin position="379"/>
        <end position="426"/>
    </location>
</feature>
<evidence type="ECO:0000313" key="8">
    <source>
        <dbReference type="EMBL" id="CUI15037.1"/>
    </source>
</evidence>
<name>A0A0S4KN22_BODSA</name>
<keyword evidence="3" id="KW-0808">Transferase</keyword>
<reference evidence="9" key="1">
    <citation type="submission" date="2015-09" db="EMBL/GenBank/DDBJ databases">
        <authorList>
            <consortium name="Pathogen Informatics"/>
        </authorList>
    </citation>
    <scope>NUCLEOTIDE SEQUENCE [LARGE SCALE GENOMIC DNA]</scope>
    <source>
        <strain evidence="9">Lake Konstanz</strain>
    </source>
</reference>
<evidence type="ECO:0000256" key="2">
    <source>
        <dbReference type="ARBA" id="ARBA00012169"/>
    </source>
</evidence>
<dbReference type="PROSITE" id="PS50290">
    <property type="entry name" value="PI3_4_KINASE_3"/>
    <property type="match status" value="1"/>
</dbReference>
<dbReference type="EC" id="2.7.1.67" evidence="2"/>
<evidence type="ECO:0000313" key="9">
    <source>
        <dbReference type="Proteomes" id="UP000051952"/>
    </source>
</evidence>
<dbReference type="Gene3D" id="3.30.1010.10">
    <property type="entry name" value="Phosphatidylinositol 3-kinase Catalytic Subunit, Chain A, domain 4"/>
    <property type="match status" value="1"/>
</dbReference>
<dbReference type="SUPFAM" id="SSF56112">
    <property type="entry name" value="Protein kinase-like (PK-like)"/>
    <property type="match status" value="1"/>
</dbReference>
<evidence type="ECO:0000259" key="6">
    <source>
        <dbReference type="PROSITE" id="PS50290"/>
    </source>
</evidence>
<dbReference type="GO" id="GO:0046854">
    <property type="term" value="P:phosphatidylinositol phosphate biosynthetic process"/>
    <property type="evidence" value="ECO:0007669"/>
    <property type="project" value="InterPro"/>
</dbReference>
<feature type="compositionally biased region" description="Polar residues" evidence="5">
    <location>
        <begin position="394"/>
        <end position="414"/>
    </location>
</feature>
<dbReference type="InterPro" id="IPR036940">
    <property type="entry name" value="PI3/4_kinase_cat_sf"/>
</dbReference>
<dbReference type="SUPFAM" id="SSF48371">
    <property type="entry name" value="ARM repeat"/>
    <property type="match status" value="1"/>
</dbReference>
<dbReference type="GO" id="GO:0005886">
    <property type="term" value="C:plasma membrane"/>
    <property type="evidence" value="ECO:0007669"/>
    <property type="project" value="TreeGrafter"/>
</dbReference>
<accession>A0A0S4KN22</accession>
<feature type="region of interest" description="Disordered" evidence="5">
    <location>
        <begin position="1029"/>
        <end position="1093"/>
    </location>
</feature>
<feature type="compositionally biased region" description="Low complexity" evidence="5">
    <location>
        <begin position="2338"/>
        <end position="2347"/>
    </location>
</feature>
<evidence type="ECO:0000256" key="3">
    <source>
        <dbReference type="ARBA" id="ARBA00022679"/>
    </source>
</evidence>
<dbReference type="InterPro" id="IPR011009">
    <property type="entry name" value="Kinase-like_dom_sf"/>
</dbReference>
<keyword evidence="4 8" id="KW-0418">Kinase</keyword>
<sequence>MGNDIVLKTTVPAWLQSSPFFRLANVLHADIVSRYPNSQLLSSHATASLQRKPQSFLSAQQQQGGSSSPHQTSGGVNSRASPQRSNAGGAAAAQQQSVAAAASLDVLLEPRVNAFLHYAVPTAVAHGSKSAPPTPMSSVWSAPVELKEITFKTAPSIASVFHFLALCKASSLPPHATRALFVEGASLFVALMRAVNSQKIAFRAGVDEVGFLQFVVSSMVQLRGGNECSGADGANYCGDVGFASVDKKLVDDALAHTFPLVVIAASAGSVLPPNPANHNQRATGTQSWSAAQRNIVSAVTRGLHSAAAALLDSEDVLECHHRHSAATSTTTAVTCTACLHISQAATKGRRGVALPITPSLLAELITCAENIIEGCPHVVGGGQDDDDDPAIPLQTVNSVTARDSTTGTNSSDGGNNDRDIASDLSPPALDGAVGDDVTAVAADSEEFTLWSIQTLTNLMTTFSVVVLAESINSQQYSPASARLLRIMRRLTTVGALRTAIFDTAPYRAQLVSNALVALFRLPNENNSIYLKSSNDNSVVASALGGGGGLASSPQTPQSALSSASSATFTAGCWADVVDRWCSELQDLHQSAASLGLTTLPPSGGDNNNATPSLPDLNAAAVLLCARVVHLLTQCWIGEVLDNGSTSFTWRSSPSSLLSRDVQRFAFRLAQQSTDLSMMLSPSSFPIESLDEAAIGCMLIRPLESPTTTQSPSSSSTGKAHHHNHHKQQQHQAQRYDPELLQEVTNKLQNVLRMNVAARGPYGVVRQSIEATVAARSTAAASQQSASGATRSNGAGKPPTHQGGGRTASGGGGAPPPSMTAGGNNSAPTSSSSCSTIAGIVGVVFSDSVFATAAVNQNSNSSSSPLTIAMVDEILFLDVSRTVTMAATYVRLNGGGDCDTSPLGIALAAMASELFMRTLAKIQLETSGGSGVGGSAGGPSSAHPLLSTLRSAGSITGSPIDASVSFLPHGTDGGSAVSQLESGIAIGSGVAVMRALCTCSRHIRKQLSEEICDVLATKRNVMAIVLKQDNNTSNGQSGGMSRTNTTDFNNGAVPAPGTTTVGGGGRPPHQRTSSGLHHHQDDRSSTPTSHGGSSPWRVASQMFCLSLLTRIAVVDDADAIDVVPLLPTTTTTTTDNAIFSGEGGAQQEICLHVPRDLDSESLDRVLQLLCESIDDEIRDEVHRGRILQSASSIASFATPMYVGTQLEHLVHLLARIAASFERRVGAVTNFVQDEILTPINFAQNNQPRSQWRSLLGILQQQQREHRTTVFGESRAADDEDEGYNGGGNTTADAQGEELLSELVQCGSRRPRLHSTKYLLAKPCLLAISNVLASDSAALDRVTVAITQLSLTLGWPGTGTLYQNFRSGDAASLRSIGIVLQTLLLPFVTIVAHTQQIEVVAARCAGLVVQLSVLSHTEHSFEMLRRRYAHICRWWPASGVRFGADLWLMKTPPAQPVVVAGGVTWEQTSHHTKHGEHFDNADQGPIFAYALSEASLFPWQSDLSSMQVQRFRSFWLMLAMHNITSGPADTIVQTHGLAKRSNSTTTNASNNSINLNSSASDKKYRNGPWAIPPTYFSHSTGRCGAQRCHVRSSVASKGAGGGCVMEQRGKCAALSQSSIISYAHFAFHTIHVGGETGAAAAIAFPLRMLASCVPPLIHLRAAECQQALAEGISFERQIVAITGNGSTSSSSAVVDEIRRELQASLAAICPPVASLVKSAAMTFSELALLKTLFDVAILRASSSTIHTLVQYAQVELREFVSSKELLEAIPVCLDWAVKVYVAGLSRPVSSLSFSVFRCDSLFVSDAAILVQLAAIAVPSVRRMSVSTLESMFTAMPHMVAEPRILSALLHTINVVQTGDEDELSNFTANLHLRHISEASSGPYDTERHSIHDTLLKAGRRWLQNAKDVAAHRLFDSSIRFLIEDHDEHRNLLGTAHYEGTELAIRCCLATNDGGVTNSSAINNLSGNGGPSSWADVYSGLVSMKARGGALALASSRLRNYSNTMMRRSRATGAIDGAAAHATSIAVVERDHLRDLQRAIRRVLESLSESPQLSERLLVKLASCQKNASPISVLQASKPSSSSFSYHSSSHVLMIRAFDTIANIAALIEANHVSRAQLPTTLRYLVQGPVQAFLPSVLHLATGAWKWLLTCGALSSRTNDVREFVANLCLALEWTVTQRLGLFDGAPHTQRVLVETGCTEQQAMSQIKPLEPENTNMATSSSDGASPSKSYYASDYRSNSPHKILLSFLAEQFLDRRLPIAHDPVVLRMLLRTVLFWTRDAEVWSLKDASFGEYMRGILFCLHVITSVHQANQQLTHLHQKTNHNVSKLSSPGLGGGGGQTSSSGAPSSSYPCTVAPFSVLITARSRVYQCLLRWLGKTPPSYYMTQESHSAVNNELHVLEELISLVGKEQDLLSQNQRGFLPVEDPLNSNDKLEAISTPSTAAVLRRKNSTPSESPAGSGNLGLQPGRPASHAASLRGGGSGGGVPTAISDAFKKLHNTLGLVRFLLKHEALRLRLWVNPRSGGVAPTGSPATLVLSDITPELWKAYCSTAATVMPEVLIAIAHRFPTNPHVSKHTSLAVTSNPAAFAHIADAVDWYLHEGTLMAGAEHLYLWTACSIVQALRFLGPTFKIYPHVVRYAIRSLLSADSRHLIFYLPQLLQCYTNDNSQSIERFFRAMCQKSTEFTHQLLWCLQTEGEGSGVLAGKCNLLAETIRTLMTPQQFSFYLSEFQYVSSVISVSGKLKPVEKAKRKEQLRTLLQTDVRTFHEPIPKSVLYLPTNPNFRITKLIPHTAGAMQSAAKCPILVQFEVVPRDTELVVPLPLDLVTDNKKTTGSKVPAPSSSVAPTAVLKKACIFKMGDDCRQDQIALQLISYIQRILQSVNLPFFLHPYRVVTTGASSGIIECVPNAMSRDQIGKLVESNIAEHFVQTYGPPQSPAFREARLRFIQSMASYSVASFILNIKDRHNGNIMFDDKGHLIHIDFGFIFDFSPGGDMNFESSPFKLTQEMLQLMGDTVRGNQTIEASTELYNALIDPESYETFVRLTVLCYLAVRQHAKDICVLVELMLSSGLPCFKPKKTIADLADRLSLNRTEVEAAAFMFDKVLESRDNLRTRLYDRFQNIAEGIEM</sequence>
<dbReference type="PANTHER" id="PTHR10048:SF15">
    <property type="entry name" value="PHOSPHATIDYLINOSITOL 4-KINASE ALPHA"/>
    <property type="match status" value="1"/>
</dbReference>
<proteinExistence type="inferred from homology"/>
<dbReference type="PROSITE" id="PS00915">
    <property type="entry name" value="PI3_4_KINASE_1"/>
    <property type="match status" value="1"/>
</dbReference>
<feature type="compositionally biased region" description="Low complexity" evidence="5">
    <location>
        <begin position="781"/>
        <end position="791"/>
    </location>
</feature>
<feature type="compositionally biased region" description="Low complexity" evidence="5">
    <location>
        <begin position="54"/>
        <end position="75"/>
    </location>
</feature>
<dbReference type="Gene3D" id="1.25.40.70">
    <property type="entry name" value="Phosphatidylinositol 3-kinase, accessory domain (PIK)"/>
    <property type="match status" value="1"/>
</dbReference>
<feature type="compositionally biased region" description="Low complexity" evidence="5">
    <location>
        <begin position="818"/>
        <end position="828"/>
    </location>
</feature>
<dbReference type="GO" id="GO:0005737">
    <property type="term" value="C:cytoplasm"/>
    <property type="evidence" value="ECO:0007669"/>
    <property type="project" value="TreeGrafter"/>
</dbReference>
<organism evidence="8 9">
    <name type="scientific">Bodo saltans</name>
    <name type="common">Flagellated protozoan</name>
    <dbReference type="NCBI Taxonomy" id="75058"/>
    <lineage>
        <taxon>Eukaryota</taxon>
        <taxon>Discoba</taxon>
        <taxon>Euglenozoa</taxon>
        <taxon>Kinetoplastea</taxon>
        <taxon>Metakinetoplastina</taxon>
        <taxon>Eubodonida</taxon>
        <taxon>Bodonidae</taxon>
        <taxon>Bodo</taxon>
    </lineage>
</organism>
<dbReference type="EMBL" id="CYKH01001744">
    <property type="protein sequence ID" value="CUI15037.1"/>
    <property type="molecule type" value="Genomic_DNA"/>
</dbReference>
<dbReference type="InterPro" id="IPR000403">
    <property type="entry name" value="PI3/4_kinase_cat_dom"/>
</dbReference>
<dbReference type="CDD" id="cd05167">
    <property type="entry name" value="PI4Kc_III_alpha"/>
    <property type="match status" value="1"/>
</dbReference>
<dbReference type="InterPro" id="IPR042236">
    <property type="entry name" value="PI3K_accessory_sf"/>
</dbReference>
<evidence type="ECO:0000256" key="5">
    <source>
        <dbReference type="SAM" id="MobiDB-lite"/>
    </source>
</evidence>
<feature type="compositionally biased region" description="Polar residues" evidence="5">
    <location>
        <begin position="1029"/>
        <end position="1048"/>
    </location>
</feature>
<dbReference type="InterPro" id="IPR001263">
    <property type="entry name" value="PI3K_accessory_dom"/>
</dbReference>
<dbReference type="InterPro" id="IPR018936">
    <property type="entry name" value="PI3/4_kinase_CS"/>
</dbReference>
<feature type="region of interest" description="Disordered" evidence="5">
    <location>
        <begin position="703"/>
        <end position="733"/>
    </location>
</feature>
<keyword evidence="9" id="KW-1185">Reference proteome</keyword>
<dbReference type="InterPro" id="IPR016024">
    <property type="entry name" value="ARM-type_fold"/>
</dbReference>
<dbReference type="FunFam" id="1.10.1070.11:FF:000012">
    <property type="entry name" value="Phosphatidylinositol 4-kinase alpha 1"/>
    <property type="match status" value="1"/>
</dbReference>